<dbReference type="SUPFAM" id="SSF53474">
    <property type="entry name" value="alpha/beta-Hydrolases"/>
    <property type="match status" value="1"/>
</dbReference>
<dbReference type="STRING" id="1202772.A0A1V9ZDY7"/>
<dbReference type="AlphaFoldDB" id="A0A1V9ZDY7"/>
<name>A0A1V9ZDY7_ACHHY</name>
<proteinExistence type="predicted"/>
<evidence type="ECO:0000313" key="2">
    <source>
        <dbReference type="EMBL" id="OQR96225.1"/>
    </source>
</evidence>
<feature type="domain" description="Serine aminopeptidase S33" evidence="1">
    <location>
        <begin position="135"/>
        <end position="328"/>
    </location>
</feature>
<dbReference type="OrthoDB" id="10249433at2759"/>
<dbReference type="Proteomes" id="UP000243579">
    <property type="component" value="Unassembled WGS sequence"/>
</dbReference>
<dbReference type="PANTHER" id="PTHR43358:SF4">
    <property type="entry name" value="ALPHA_BETA HYDROLASE FOLD-1 DOMAIN-CONTAINING PROTEIN"/>
    <property type="match status" value="1"/>
</dbReference>
<dbReference type="GO" id="GO:0006508">
    <property type="term" value="P:proteolysis"/>
    <property type="evidence" value="ECO:0007669"/>
    <property type="project" value="UniProtKB-KW"/>
</dbReference>
<organism evidence="2 3">
    <name type="scientific">Achlya hypogyna</name>
    <name type="common">Oomycete</name>
    <name type="synonym">Protoachlya hypogyna</name>
    <dbReference type="NCBI Taxonomy" id="1202772"/>
    <lineage>
        <taxon>Eukaryota</taxon>
        <taxon>Sar</taxon>
        <taxon>Stramenopiles</taxon>
        <taxon>Oomycota</taxon>
        <taxon>Saprolegniomycetes</taxon>
        <taxon>Saprolegniales</taxon>
        <taxon>Achlyaceae</taxon>
        <taxon>Achlya</taxon>
    </lineage>
</organism>
<accession>A0A1V9ZDY7</accession>
<evidence type="ECO:0000313" key="3">
    <source>
        <dbReference type="Proteomes" id="UP000243579"/>
    </source>
</evidence>
<dbReference type="GO" id="GO:0008233">
    <property type="term" value="F:peptidase activity"/>
    <property type="evidence" value="ECO:0007669"/>
    <property type="project" value="UniProtKB-KW"/>
</dbReference>
<dbReference type="InterPro" id="IPR022742">
    <property type="entry name" value="Hydrolase_4"/>
</dbReference>
<comment type="caution">
    <text evidence="2">The sequence shown here is derived from an EMBL/GenBank/DDBJ whole genome shotgun (WGS) entry which is preliminary data.</text>
</comment>
<sequence>MGNAASDISIFADGEMEREFEAHGGAGDVSVKELISQGYNMVIDSVIRPPRVAYDLSELGPEVLRLHDPLSHAPVVAKRVDFTLRNERHLNLSCSHWQLLGDDELTPVPAPCLVYLHSNLGSRKDVLKVRDEALALGFSVVAFDFSGSGNSDGIYVTMGWNESMDLKSVLDHLETVPSVSDISLYAHSMGGYAALLNIASRAQDKSHEVAIAGGGVDAIPAPFRRHNLTPFTKRIRGLVLDSAYSTMDMVTDELVMGVRQEGFQIPKMLLKTATKFVEKTVEKRADVDLSVLRPVEFAPLCKVPALLIYGTKDEYIMPENAEALDAAYAGPHATLPLEVDHYAKRPADSVRATLLFLRVVHTKINEPAYDATLSPEFQAELLRIKQAVFRKSTAAP</sequence>
<protein>
    <submittedName>
        <fullName evidence="2">Serine protease family S09X</fullName>
    </submittedName>
</protein>
<evidence type="ECO:0000259" key="1">
    <source>
        <dbReference type="Pfam" id="PF12146"/>
    </source>
</evidence>
<dbReference type="Gene3D" id="3.40.50.1820">
    <property type="entry name" value="alpha/beta hydrolase"/>
    <property type="match status" value="1"/>
</dbReference>
<keyword evidence="3" id="KW-1185">Reference proteome</keyword>
<dbReference type="PANTHER" id="PTHR43358">
    <property type="entry name" value="ALPHA/BETA-HYDROLASE"/>
    <property type="match status" value="1"/>
</dbReference>
<dbReference type="EMBL" id="JNBR01000151">
    <property type="protein sequence ID" value="OQR96225.1"/>
    <property type="molecule type" value="Genomic_DNA"/>
</dbReference>
<gene>
    <name evidence="2" type="ORF">ACHHYP_16536</name>
</gene>
<keyword evidence="2" id="KW-0378">Hydrolase</keyword>
<reference evidence="2 3" key="1">
    <citation type="journal article" date="2014" name="Genome Biol. Evol.">
        <title>The secreted proteins of Achlya hypogyna and Thraustotheca clavata identify the ancestral oomycete secretome and reveal gene acquisitions by horizontal gene transfer.</title>
        <authorList>
            <person name="Misner I."/>
            <person name="Blouin N."/>
            <person name="Leonard G."/>
            <person name="Richards T.A."/>
            <person name="Lane C.E."/>
        </authorList>
    </citation>
    <scope>NUCLEOTIDE SEQUENCE [LARGE SCALE GENOMIC DNA]</scope>
    <source>
        <strain evidence="2 3">ATCC 48635</strain>
    </source>
</reference>
<dbReference type="InterPro" id="IPR052920">
    <property type="entry name" value="DNA-binding_regulatory"/>
</dbReference>
<keyword evidence="2" id="KW-0645">Protease</keyword>
<dbReference type="InterPro" id="IPR029058">
    <property type="entry name" value="AB_hydrolase_fold"/>
</dbReference>
<dbReference type="Pfam" id="PF12146">
    <property type="entry name" value="Hydrolase_4"/>
    <property type="match status" value="1"/>
</dbReference>